<dbReference type="EMBL" id="JBAMIC010004070">
    <property type="protein sequence ID" value="KAK7087925.1"/>
    <property type="molecule type" value="Genomic_DNA"/>
</dbReference>
<reference evidence="4 5" key="1">
    <citation type="submission" date="2024-02" db="EMBL/GenBank/DDBJ databases">
        <title>Chromosome-scale genome assembly of the rough periwinkle Littorina saxatilis.</title>
        <authorList>
            <person name="De Jode A."/>
            <person name="Faria R."/>
            <person name="Formenti G."/>
            <person name="Sims Y."/>
            <person name="Smith T.P."/>
            <person name="Tracey A."/>
            <person name="Wood J.M.D."/>
            <person name="Zagrodzka Z.B."/>
            <person name="Johannesson K."/>
            <person name="Butlin R.K."/>
            <person name="Leder E.H."/>
        </authorList>
    </citation>
    <scope>NUCLEOTIDE SEQUENCE [LARGE SCALE GENOMIC DNA]</scope>
    <source>
        <strain evidence="4">Snail1</strain>
        <tissue evidence="4">Muscle</tissue>
    </source>
</reference>
<gene>
    <name evidence="4" type="ORF">V1264_021914</name>
</gene>
<evidence type="ECO:0000256" key="1">
    <source>
        <dbReference type="SAM" id="MobiDB-lite"/>
    </source>
</evidence>
<dbReference type="Gene3D" id="3.60.10.10">
    <property type="entry name" value="Endonuclease/exonuclease/phosphatase"/>
    <property type="match status" value="1"/>
</dbReference>
<feature type="compositionally biased region" description="Basic and acidic residues" evidence="1">
    <location>
        <begin position="60"/>
        <end position="73"/>
    </location>
</feature>
<dbReference type="InterPro" id="IPR036691">
    <property type="entry name" value="Endo/exonu/phosph_ase_sf"/>
</dbReference>
<protein>
    <submittedName>
        <fullName evidence="4">Uncharacterized protein</fullName>
    </submittedName>
</protein>
<dbReference type="Pfam" id="PF14529">
    <property type="entry name" value="Exo_endo_phos_2"/>
    <property type="match status" value="1"/>
</dbReference>
<evidence type="ECO:0000259" key="3">
    <source>
        <dbReference type="PROSITE" id="PS50879"/>
    </source>
</evidence>
<dbReference type="SUPFAM" id="SSF53098">
    <property type="entry name" value="Ribonuclease H-like"/>
    <property type="match status" value="1"/>
</dbReference>
<dbReference type="InterPro" id="IPR036397">
    <property type="entry name" value="RNaseH_sf"/>
</dbReference>
<dbReference type="Pfam" id="PF00078">
    <property type="entry name" value="RVT_1"/>
    <property type="match status" value="1"/>
</dbReference>
<dbReference type="PANTHER" id="PTHR36688">
    <property type="entry name" value="ENDO/EXONUCLEASE/PHOSPHATASE DOMAIN-CONTAINING PROTEIN"/>
    <property type="match status" value="1"/>
</dbReference>
<dbReference type="InterPro" id="IPR000477">
    <property type="entry name" value="RT_dom"/>
</dbReference>
<dbReference type="GO" id="GO:0003676">
    <property type="term" value="F:nucleic acid binding"/>
    <property type="evidence" value="ECO:0007669"/>
    <property type="project" value="InterPro"/>
</dbReference>
<dbReference type="InterPro" id="IPR005135">
    <property type="entry name" value="Endo/exonuclease/phosphatase"/>
</dbReference>
<evidence type="ECO:0000313" key="4">
    <source>
        <dbReference type="EMBL" id="KAK7087925.1"/>
    </source>
</evidence>
<feature type="compositionally biased region" description="Polar residues" evidence="1">
    <location>
        <begin position="109"/>
        <end position="120"/>
    </location>
</feature>
<evidence type="ECO:0000259" key="2">
    <source>
        <dbReference type="PROSITE" id="PS50878"/>
    </source>
</evidence>
<dbReference type="SUPFAM" id="SSF56219">
    <property type="entry name" value="DNase I-like"/>
    <property type="match status" value="1"/>
</dbReference>
<dbReference type="Gene3D" id="3.30.420.10">
    <property type="entry name" value="Ribonuclease H-like superfamily/Ribonuclease H"/>
    <property type="match status" value="1"/>
</dbReference>
<dbReference type="Pfam" id="PF00075">
    <property type="entry name" value="RNase_H"/>
    <property type="match status" value="1"/>
</dbReference>
<dbReference type="InterPro" id="IPR012337">
    <property type="entry name" value="RNaseH-like_sf"/>
</dbReference>
<proteinExistence type="predicted"/>
<evidence type="ECO:0000313" key="5">
    <source>
        <dbReference type="Proteomes" id="UP001374579"/>
    </source>
</evidence>
<organism evidence="4 5">
    <name type="scientific">Littorina saxatilis</name>
    <dbReference type="NCBI Taxonomy" id="31220"/>
    <lineage>
        <taxon>Eukaryota</taxon>
        <taxon>Metazoa</taxon>
        <taxon>Spiralia</taxon>
        <taxon>Lophotrochozoa</taxon>
        <taxon>Mollusca</taxon>
        <taxon>Gastropoda</taxon>
        <taxon>Caenogastropoda</taxon>
        <taxon>Littorinimorpha</taxon>
        <taxon>Littorinoidea</taxon>
        <taxon>Littorinidae</taxon>
        <taxon>Littorina</taxon>
    </lineage>
</organism>
<feature type="domain" description="RNase H type-1" evidence="3">
    <location>
        <begin position="1079"/>
        <end position="1213"/>
    </location>
</feature>
<dbReference type="CDD" id="cd01650">
    <property type="entry name" value="RT_nLTR_like"/>
    <property type="match status" value="1"/>
</dbReference>
<name>A0AAN9AJC9_9CAEN</name>
<dbReference type="InterPro" id="IPR043502">
    <property type="entry name" value="DNA/RNA_pol_sf"/>
</dbReference>
<feature type="compositionally biased region" description="Polar residues" evidence="1">
    <location>
        <begin position="1"/>
        <end position="12"/>
    </location>
</feature>
<accession>A0AAN9AJC9</accession>
<feature type="domain" description="Reverse transcriptase" evidence="2">
    <location>
        <begin position="597"/>
        <end position="867"/>
    </location>
</feature>
<dbReference type="PROSITE" id="PS50878">
    <property type="entry name" value="RT_POL"/>
    <property type="match status" value="1"/>
</dbReference>
<comment type="caution">
    <text evidence="4">The sequence shown here is derived from an EMBL/GenBank/DDBJ whole genome shotgun (WGS) entry which is preliminary data.</text>
</comment>
<feature type="region of interest" description="Disordered" evidence="1">
    <location>
        <begin position="529"/>
        <end position="548"/>
    </location>
</feature>
<keyword evidence="5" id="KW-1185">Reference proteome</keyword>
<dbReference type="GO" id="GO:0004523">
    <property type="term" value="F:RNA-DNA hybrid ribonuclease activity"/>
    <property type="evidence" value="ECO:0007669"/>
    <property type="project" value="InterPro"/>
</dbReference>
<dbReference type="PANTHER" id="PTHR36688:SF2">
    <property type="entry name" value="ENDONUCLEASE_EXONUCLEASE_PHOSPHATASE DOMAIN-CONTAINING PROTEIN"/>
    <property type="match status" value="1"/>
</dbReference>
<dbReference type="CDD" id="cd09276">
    <property type="entry name" value="Rnase_HI_RT_non_LTR"/>
    <property type="match status" value="1"/>
</dbReference>
<dbReference type="GO" id="GO:0006259">
    <property type="term" value="P:DNA metabolic process"/>
    <property type="evidence" value="ECO:0007669"/>
    <property type="project" value="UniProtKB-ARBA"/>
</dbReference>
<dbReference type="SUPFAM" id="SSF56672">
    <property type="entry name" value="DNA/RNA polymerases"/>
    <property type="match status" value="1"/>
</dbReference>
<feature type="compositionally biased region" description="Basic and acidic residues" evidence="1">
    <location>
        <begin position="23"/>
        <end position="35"/>
    </location>
</feature>
<sequence length="1346" mass="153495">MRRITQTKNQGRGTFCSHGRQVSYDKEKSEKKPLLKTDALGQSARNDSATHFTPMMDNDDLTRDGALHVESPRAGRVPGPMPQRGPTQATGGHPVPPRGARLRRRRVNATGQRRTTSAQETPRPLNILQWNAEGVYNKKLPLTERLYADNIDVACIQETHLNPNHRFTIRGYQTCRQDREGRHKGGVLMLIKNSIPAQEIKVDTNQQAEVQGVKITVDSSVITIYNLYCPQDKELSLQYLENLPSENCLVVGDFNGHSTCWGYEETDRRGEEVEDWQIDAQMILLNDPEDPPTFFSRRWLSTSTPDLAFATDDLSKKTTRGILSQLGGSDHRPVKLAINLQYRPQNSTTFPRWNYKKADWNIFASLTDLYTRGLKTDDLNINRVTRNFNQTILKAASETIPRGARKNYRPYWTEELQELEDEVSSIREEVEENPSVDNNITLKAATAKYRRAYLQAARSSWREKTEKLNLERDGNKLWKLTKAMNGEDTRAATITISQGQELLTGRKAANLFIDNYEKVSNITVPEERRAEIQEERRTSNEHQPEEHMNKPFNHQELADAMKALHERKSPGPDKITNEMLLHLGTRAKTQLLKLYNNSWKTGHVPQVWREADMVPIHKKGKDRAKVDSYRPISLTSCVGKLMERLINTRLTWHLEKNNTFSPEQAGFRQHRSTEDQVTYIAQKIEDGYQDKKHTLTIWIDMEKAFDKVWKEGLKLKLQKSGVAGCMFQWICQYLNNRKAKVHVSGQYSRKKTLKDGVPQGGVLSPTLFLVFINDIVKDLPRNVHGAIYADDLALWCSEEHITTANYRMQEALKVLEDWTKKWLVNINTRKTTYTIFSLSPNELKANLKLCGQTLQADNTPTYLGVTFDRRLTWKQQTEKVEARAKLRLALMKKLTGTTWGADAAILKKMYVGSVRPVLEYGVTAWGTATKSNFDRVSKVQNQAARIITGAMRSTPIQELENIMGLEPMEDRRDTKLLTQAAKFKRLPTHPMKDRLCQPTKGRLKRGSFIHQTRVLERRHQDILDQQPKDIPQYLENPSWSDEGRPQIRCSIPGVGKKDSQSCAELKSLTIEHIHNSYPQRQWTHVYTDGSADQAVRNGGAGIYIKYPGGREEEHISLATGLYSTNFKAEAVALQTGAAHIEHSPLSSNNVVFFSDAKSVLQALDTARDKELNDLSSALTSLCRTHTVVLQWVPSHCNILGNETADTLAKEGTTKDQNDRSTTFKEAKTIIKAKQHKKWLQQHSHYNKNDAFHLLTRSEQVLIFRLRTGHNRMNHHLFTKFRIGQSDQCPCQTGSMTTEHLLQTCPLHDGLRSQIWAEATTVQGKLYGSLDDLQRTATFARRTGVSI</sequence>
<dbReference type="Proteomes" id="UP001374579">
    <property type="component" value="Unassembled WGS sequence"/>
</dbReference>
<feature type="region of interest" description="Disordered" evidence="1">
    <location>
        <begin position="1"/>
        <end position="121"/>
    </location>
</feature>
<dbReference type="InterPro" id="IPR052560">
    <property type="entry name" value="RdDP_mobile_element"/>
</dbReference>
<dbReference type="PROSITE" id="PS50879">
    <property type="entry name" value="RNASE_H_1"/>
    <property type="match status" value="1"/>
</dbReference>
<dbReference type="InterPro" id="IPR002156">
    <property type="entry name" value="RNaseH_domain"/>
</dbReference>